<protein>
    <submittedName>
        <fullName evidence="8">T-box transcription factor tbx1</fullName>
    </submittedName>
</protein>
<dbReference type="EMBL" id="LBMM01000267">
    <property type="protein sequence ID" value="KMR02298.1"/>
    <property type="molecule type" value="Genomic_DNA"/>
</dbReference>
<dbReference type="PaxDb" id="67767-A0A0J7L7N2"/>
<dbReference type="PANTHER" id="PTHR11267:SF195">
    <property type="entry name" value="OPTOMOTOR-BLIND-RELATED-GENE-1, ISOFORM A"/>
    <property type="match status" value="1"/>
</dbReference>
<keyword evidence="2" id="KW-0805">Transcription regulation</keyword>
<evidence type="ECO:0000256" key="3">
    <source>
        <dbReference type="ARBA" id="ARBA00023125"/>
    </source>
</evidence>
<keyword evidence="3 6" id="KW-0238">DNA-binding</keyword>
<keyword evidence="9" id="KW-1185">Reference proteome</keyword>
<evidence type="ECO:0000256" key="6">
    <source>
        <dbReference type="PROSITE-ProRule" id="PRU00201"/>
    </source>
</evidence>
<dbReference type="GO" id="GO:0000978">
    <property type="term" value="F:RNA polymerase II cis-regulatory region sequence-specific DNA binding"/>
    <property type="evidence" value="ECO:0007669"/>
    <property type="project" value="InterPro"/>
</dbReference>
<dbReference type="STRING" id="67767.A0A0J7L7N2"/>
<proteinExistence type="predicted"/>
<reference evidence="8 9" key="1">
    <citation type="submission" date="2015-04" db="EMBL/GenBank/DDBJ databases">
        <title>Lasius niger genome sequencing.</title>
        <authorList>
            <person name="Konorov E.A."/>
            <person name="Nikitin M.A."/>
            <person name="Kirill M.V."/>
            <person name="Chang P."/>
        </authorList>
    </citation>
    <scope>NUCLEOTIDE SEQUENCE [LARGE SCALE GENOMIC DNA]</scope>
    <source>
        <tissue evidence="8">Whole</tissue>
    </source>
</reference>
<dbReference type="Pfam" id="PF00907">
    <property type="entry name" value="T-box"/>
    <property type="match status" value="1"/>
</dbReference>
<dbReference type="InterPro" id="IPR046360">
    <property type="entry name" value="T-box_DNA-bd"/>
</dbReference>
<dbReference type="InterPro" id="IPR001699">
    <property type="entry name" value="TF_T-box"/>
</dbReference>
<evidence type="ECO:0000256" key="2">
    <source>
        <dbReference type="ARBA" id="ARBA00023015"/>
    </source>
</evidence>
<dbReference type="InterPro" id="IPR018186">
    <property type="entry name" value="TF_T-box_CS"/>
</dbReference>
<dbReference type="GO" id="GO:0005634">
    <property type="term" value="C:nucleus"/>
    <property type="evidence" value="ECO:0007669"/>
    <property type="project" value="UniProtKB-SubCell"/>
</dbReference>
<dbReference type="PRINTS" id="PR00937">
    <property type="entry name" value="TBOX"/>
</dbReference>
<accession>A0A0J7L7N2</accession>
<keyword evidence="4" id="KW-0804">Transcription</keyword>
<evidence type="ECO:0000256" key="4">
    <source>
        <dbReference type="ARBA" id="ARBA00023163"/>
    </source>
</evidence>
<dbReference type="SUPFAM" id="SSF49417">
    <property type="entry name" value="p53-like transcription factors"/>
    <property type="match status" value="1"/>
</dbReference>
<evidence type="ECO:0000259" key="7">
    <source>
        <dbReference type="PROSITE" id="PS50252"/>
    </source>
</evidence>
<dbReference type="GO" id="GO:0000981">
    <property type="term" value="F:DNA-binding transcription factor activity, RNA polymerase II-specific"/>
    <property type="evidence" value="ECO:0007669"/>
    <property type="project" value="TreeGrafter"/>
</dbReference>
<name>A0A0J7L7N2_LASNI</name>
<dbReference type="PROSITE" id="PS01264">
    <property type="entry name" value="TBOX_2"/>
    <property type="match status" value="1"/>
</dbReference>
<comment type="subcellular location">
    <subcellularLocation>
        <location evidence="1 6">Nucleus</location>
    </subcellularLocation>
</comment>
<dbReference type="GO" id="GO:0000785">
    <property type="term" value="C:chromatin"/>
    <property type="evidence" value="ECO:0007669"/>
    <property type="project" value="TreeGrafter"/>
</dbReference>
<dbReference type="GO" id="GO:0045893">
    <property type="term" value="P:positive regulation of DNA-templated transcription"/>
    <property type="evidence" value="ECO:0007669"/>
    <property type="project" value="InterPro"/>
</dbReference>
<evidence type="ECO:0000313" key="9">
    <source>
        <dbReference type="Proteomes" id="UP000036403"/>
    </source>
</evidence>
<dbReference type="SMART" id="SM00425">
    <property type="entry name" value="TBOX"/>
    <property type="match status" value="1"/>
</dbReference>
<dbReference type="Proteomes" id="UP000036403">
    <property type="component" value="Unassembled WGS sequence"/>
</dbReference>
<dbReference type="GO" id="GO:0001708">
    <property type="term" value="P:cell fate specification"/>
    <property type="evidence" value="ECO:0007669"/>
    <property type="project" value="TreeGrafter"/>
</dbReference>
<evidence type="ECO:0000256" key="5">
    <source>
        <dbReference type="ARBA" id="ARBA00023242"/>
    </source>
</evidence>
<dbReference type="PROSITE" id="PS50252">
    <property type="entry name" value="TBOX_3"/>
    <property type="match status" value="1"/>
</dbReference>
<dbReference type="OrthoDB" id="7442607at2759"/>
<organism evidence="8 9">
    <name type="scientific">Lasius niger</name>
    <name type="common">Black garden ant</name>
    <dbReference type="NCBI Taxonomy" id="67767"/>
    <lineage>
        <taxon>Eukaryota</taxon>
        <taxon>Metazoa</taxon>
        <taxon>Ecdysozoa</taxon>
        <taxon>Arthropoda</taxon>
        <taxon>Hexapoda</taxon>
        <taxon>Insecta</taxon>
        <taxon>Pterygota</taxon>
        <taxon>Neoptera</taxon>
        <taxon>Endopterygota</taxon>
        <taxon>Hymenoptera</taxon>
        <taxon>Apocrita</taxon>
        <taxon>Aculeata</taxon>
        <taxon>Formicoidea</taxon>
        <taxon>Formicidae</taxon>
        <taxon>Formicinae</taxon>
        <taxon>Lasius</taxon>
        <taxon>Lasius</taxon>
    </lineage>
</organism>
<dbReference type="Gene3D" id="2.60.40.820">
    <property type="entry name" value="Transcription factor, T-box"/>
    <property type="match status" value="1"/>
</dbReference>
<evidence type="ECO:0000313" key="8">
    <source>
        <dbReference type="EMBL" id="KMR02298.1"/>
    </source>
</evidence>
<gene>
    <name evidence="8" type="ORF">RF55_870</name>
</gene>
<feature type="domain" description="T-box" evidence="7">
    <location>
        <begin position="12"/>
        <end position="114"/>
    </location>
</feature>
<dbReference type="AlphaFoldDB" id="A0A0J7L7N2"/>
<keyword evidence="5 6" id="KW-0539">Nucleus</keyword>
<dbReference type="InterPro" id="IPR008967">
    <property type="entry name" value="p53-like_TF_DNA-bd_sf"/>
</dbReference>
<comment type="caution">
    <text evidence="8">The sequence shown here is derived from an EMBL/GenBank/DDBJ whole genome shotgun (WGS) entry which is preliminary data.</text>
</comment>
<sequence length="114" mass="13045">MDEESTRNDGNFGDRQCRLFGLDPNTEYLMVMDFVPCDDKRYRYAFHSSAWVVAGRADPVSPPRIHVHPDSPANGAHWMKQPISFDKLKLTNNQLDDNGHVSRSFLAFELFTIA</sequence>
<evidence type="ECO:0000256" key="1">
    <source>
        <dbReference type="ARBA" id="ARBA00004123"/>
    </source>
</evidence>
<dbReference type="PANTHER" id="PTHR11267">
    <property type="entry name" value="T-BOX PROTEIN-RELATED"/>
    <property type="match status" value="1"/>
</dbReference>
<dbReference type="InterPro" id="IPR036960">
    <property type="entry name" value="T-box_sf"/>
</dbReference>
<comment type="caution">
    <text evidence="6">Lacks conserved residue(s) required for the propagation of feature annotation.</text>
</comment>